<accession>A0ABR0TVF4</accession>
<name>A0ABR0TVF4_AURPU</name>
<dbReference type="PANTHER" id="PTHR34387:SF2">
    <property type="entry name" value="SLR1258 PROTEIN"/>
    <property type="match status" value="1"/>
</dbReference>
<dbReference type="Gene3D" id="3.30.70.2970">
    <property type="entry name" value="Protein of unknown function (DUF541), domain 2"/>
    <property type="match status" value="1"/>
</dbReference>
<dbReference type="Gene3D" id="3.30.110.170">
    <property type="entry name" value="Protein of unknown function (DUF541), domain 1"/>
    <property type="match status" value="1"/>
</dbReference>
<proteinExistence type="predicted"/>
<reference evidence="1 2" key="1">
    <citation type="submission" date="2023-11" db="EMBL/GenBank/DDBJ databases">
        <title>Draft genome sequence and annotation of the polyextremotolerant black yeast-like fungus Aureobasidium pullulans NRRL 62042.</title>
        <authorList>
            <person name="Dielentheis-Frenken M.R.E."/>
            <person name="Wibberg D."/>
            <person name="Blank L.M."/>
            <person name="Tiso T."/>
        </authorList>
    </citation>
    <scope>NUCLEOTIDE SEQUENCE [LARGE SCALE GENOMIC DNA]</scope>
    <source>
        <strain evidence="1 2">NRRL 62042</strain>
    </source>
</reference>
<evidence type="ECO:0000313" key="2">
    <source>
        <dbReference type="Proteomes" id="UP001341245"/>
    </source>
</evidence>
<dbReference type="InterPro" id="IPR052022">
    <property type="entry name" value="26kDa_periplasmic_antigen"/>
</dbReference>
<dbReference type="PANTHER" id="PTHR34387">
    <property type="entry name" value="SLR1258 PROTEIN"/>
    <property type="match status" value="1"/>
</dbReference>
<organism evidence="1 2">
    <name type="scientific">Aureobasidium pullulans</name>
    <name type="common">Black yeast</name>
    <name type="synonym">Pullularia pullulans</name>
    <dbReference type="NCBI Taxonomy" id="5580"/>
    <lineage>
        <taxon>Eukaryota</taxon>
        <taxon>Fungi</taxon>
        <taxon>Dikarya</taxon>
        <taxon>Ascomycota</taxon>
        <taxon>Pezizomycotina</taxon>
        <taxon>Dothideomycetes</taxon>
        <taxon>Dothideomycetidae</taxon>
        <taxon>Dothideales</taxon>
        <taxon>Saccotheciaceae</taxon>
        <taxon>Aureobasidium</taxon>
    </lineage>
</organism>
<dbReference type="EMBL" id="JASGXD010000001">
    <property type="protein sequence ID" value="KAK6008473.1"/>
    <property type="molecule type" value="Genomic_DNA"/>
</dbReference>
<keyword evidence="2" id="KW-1185">Reference proteome</keyword>
<protein>
    <recommendedName>
        <fullName evidence="3">SIMPL domain-containing protein</fullName>
    </recommendedName>
</protein>
<evidence type="ECO:0000313" key="1">
    <source>
        <dbReference type="EMBL" id="KAK6008473.1"/>
    </source>
</evidence>
<comment type="caution">
    <text evidence="1">The sequence shown here is derived from an EMBL/GenBank/DDBJ whole genome shotgun (WGS) entry which is preliminary data.</text>
</comment>
<evidence type="ECO:0008006" key="3">
    <source>
        <dbReference type="Google" id="ProtNLM"/>
    </source>
</evidence>
<sequence length="234" mass="25878">MTTPTTIAVNGIAIIPFKAERALLDVQINSTGFSRSFVSQEVQLSCQRLEDLLRKLSSTQTESPNTVAETAIVAHWSMTDIKTTSHLPTDEYGTTLKNAQRVYSTSISFNIHIRDFTKLGTFSSQISILPYTSIHNLKWAITNTTKKASEKTLRAAATKDALERAKDYAKALGLSAVWPVEVREVQWGKCDGGAVKKGQERTMGMRTLVADLDPGVRDLVFEPEEVVLSMRLEA</sequence>
<dbReference type="Proteomes" id="UP001341245">
    <property type="component" value="Unassembled WGS sequence"/>
</dbReference>
<gene>
    <name evidence="1" type="ORF">QM012_000376</name>
</gene>
<dbReference type="Pfam" id="PF04402">
    <property type="entry name" value="SIMPL"/>
    <property type="match status" value="1"/>
</dbReference>
<dbReference type="InterPro" id="IPR007497">
    <property type="entry name" value="SIMPL/DUF541"/>
</dbReference>